<comment type="caution">
    <text evidence="2">The sequence shown here is derived from an EMBL/GenBank/DDBJ whole genome shotgun (WGS) entry which is preliminary data.</text>
</comment>
<gene>
    <name evidence="2" type="ORF">CBM2589_A70372</name>
</gene>
<feature type="region of interest" description="Disordered" evidence="1">
    <location>
        <begin position="211"/>
        <end position="263"/>
    </location>
</feature>
<feature type="region of interest" description="Disordered" evidence="1">
    <location>
        <begin position="1"/>
        <end position="31"/>
    </location>
</feature>
<reference evidence="2" key="1">
    <citation type="submission" date="2018-01" db="EMBL/GenBank/DDBJ databases">
        <authorList>
            <person name="Clerissi C."/>
        </authorList>
    </citation>
    <scope>NUCLEOTIDE SEQUENCE</scope>
    <source>
        <strain evidence="2">Cupriavidus taiwanensis STM 3521</strain>
    </source>
</reference>
<accession>A0A375C7L1</accession>
<dbReference type="EMBL" id="OFSP01000037">
    <property type="protein sequence ID" value="SOY64268.1"/>
    <property type="molecule type" value="Genomic_DNA"/>
</dbReference>
<proteinExistence type="predicted"/>
<protein>
    <submittedName>
        <fullName evidence="2">Uncharacterized protein</fullName>
    </submittedName>
</protein>
<sequence length="263" mass="29147">MRVDHRDHDAVGHADAQGLAQPRDQPRQRPRQRWQLMPPDRLLDALGGQHTADVREQHHGQVEFLRRHRDALAVQGGEATHAVELVGAGLHHQALAHALAGHAPAQCRDARQQHARIERTANVVVGACVERIDQLVFAVVGGQQDDRHIARARAAHRAHHLERRQVGQGIVDQQHVVQLLADAVDQLAAGLEHAATEAGALQQFGHGTELGRKAHEQRNIHRRRTTGQDTNRRREPAKHARAAVGQPWPRHPDGTALPSQKAY</sequence>
<feature type="compositionally biased region" description="Basic and acidic residues" evidence="1">
    <location>
        <begin position="1"/>
        <end position="12"/>
    </location>
</feature>
<dbReference type="AlphaFoldDB" id="A0A375C7L1"/>
<evidence type="ECO:0000256" key="1">
    <source>
        <dbReference type="SAM" id="MobiDB-lite"/>
    </source>
</evidence>
<dbReference type="Proteomes" id="UP000256297">
    <property type="component" value="Chromosome CBM2589_a"/>
</dbReference>
<name>A0A375C7L1_9BURK</name>
<organism evidence="2">
    <name type="scientific">Cupriavidus taiwanensis</name>
    <dbReference type="NCBI Taxonomy" id="164546"/>
    <lineage>
        <taxon>Bacteria</taxon>
        <taxon>Pseudomonadati</taxon>
        <taxon>Pseudomonadota</taxon>
        <taxon>Betaproteobacteria</taxon>
        <taxon>Burkholderiales</taxon>
        <taxon>Burkholderiaceae</taxon>
        <taxon>Cupriavidus</taxon>
    </lineage>
</organism>
<evidence type="ECO:0000313" key="2">
    <source>
        <dbReference type="EMBL" id="SOY64268.1"/>
    </source>
</evidence>